<organism evidence="2">
    <name type="scientific">Lotharella globosa</name>
    <dbReference type="NCBI Taxonomy" id="91324"/>
    <lineage>
        <taxon>Eukaryota</taxon>
        <taxon>Sar</taxon>
        <taxon>Rhizaria</taxon>
        <taxon>Cercozoa</taxon>
        <taxon>Chlorarachniophyceae</taxon>
        <taxon>Lotharella</taxon>
    </lineage>
</organism>
<name>A0A7S3Z8L4_9EUKA</name>
<sequence>MIFLLCGTRRMGETHGFAHGEYQYAFSMTYCHFCCVPLIPMNGFIVNRSINRMIRYHNADMGEICVNWFCSIPPVCCLTRLAGPFHSANEEQKRKFVSALTGHDRRVTNNRAVEYARFNNNQSAAQGLINNQTAPQSESPREVKQTLAEMESDSPRQSQDQEMQTTSTQQQSKTISVCCPETSYPGDLVEFRHNGKKFRVRIPEGVQPGETFSVRADG</sequence>
<dbReference type="AlphaFoldDB" id="A0A7S3Z8L4"/>
<dbReference type="EMBL" id="HBIV01038016">
    <property type="protein sequence ID" value="CAE0675305.1"/>
    <property type="molecule type" value="Transcribed_RNA"/>
</dbReference>
<evidence type="ECO:0000313" key="2">
    <source>
        <dbReference type="EMBL" id="CAE0675305.1"/>
    </source>
</evidence>
<gene>
    <name evidence="2" type="ORF">LGLO00237_LOCUS27082</name>
</gene>
<evidence type="ECO:0000256" key="1">
    <source>
        <dbReference type="SAM" id="MobiDB-lite"/>
    </source>
</evidence>
<reference evidence="2" key="1">
    <citation type="submission" date="2021-01" db="EMBL/GenBank/DDBJ databases">
        <authorList>
            <person name="Corre E."/>
            <person name="Pelletier E."/>
            <person name="Niang G."/>
            <person name="Scheremetjew M."/>
            <person name="Finn R."/>
            <person name="Kale V."/>
            <person name="Holt S."/>
            <person name="Cochrane G."/>
            <person name="Meng A."/>
            <person name="Brown T."/>
            <person name="Cohen L."/>
        </authorList>
    </citation>
    <scope>NUCLEOTIDE SEQUENCE</scope>
    <source>
        <strain evidence="2">CCCM811</strain>
    </source>
</reference>
<protein>
    <submittedName>
        <fullName evidence="2">Uncharacterized protein</fullName>
    </submittedName>
</protein>
<accession>A0A7S3Z8L4</accession>
<feature type="compositionally biased region" description="Low complexity" evidence="1">
    <location>
        <begin position="157"/>
        <end position="176"/>
    </location>
</feature>
<proteinExistence type="predicted"/>
<feature type="region of interest" description="Disordered" evidence="1">
    <location>
        <begin position="130"/>
        <end position="178"/>
    </location>
</feature>